<evidence type="ECO:0000256" key="2">
    <source>
        <dbReference type="ARBA" id="ARBA00023315"/>
    </source>
</evidence>
<dbReference type="PANTHER" id="PTHR43877">
    <property type="entry name" value="AMINOALKYLPHOSPHONATE N-ACETYLTRANSFERASE-RELATED-RELATED"/>
    <property type="match status" value="1"/>
</dbReference>
<reference evidence="4" key="1">
    <citation type="journal article" date="2021" name="PeerJ">
        <title>Extensive microbial diversity within the chicken gut microbiome revealed by metagenomics and culture.</title>
        <authorList>
            <person name="Gilroy R."/>
            <person name="Ravi A."/>
            <person name="Getino M."/>
            <person name="Pursley I."/>
            <person name="Horton D.L."/>
            <person name="Alikhan N.F."/>
            <person name="Baker D."/>
            <person name="Gharbi K."/>
            <person name="Hall N."/>
            <person name="Watson M."/>
            <person name="Adriaenssens E.M."/>
            <person name="Foster-Nyarko E."/>
            <person name="Jarju S."/>
            <person name="Secka A."/>
            <person name="Antonio M."/>
            <person name="Oren A."/>
            <person name="Chaudhuri R.R."/>
            <person name="La Ragione R."/>
            <person name="Hildebrand F."/>
            <person name="Pallen M.J."/>
        </authorList>
    </citation>
    <scope>NUCLEOTIDE SEQUENCE</scope>
    <source>
        <strain evidence="4">ChiBcolR8-3208</strain>
    </source>
</reference>
<dbReference type="InterPro" id="IPR016181">
    <property type="entry name" value="Acyl_CoA_acyltransferase"/>
</dbReference>
<dbReference type="PROSITE" id="PS51186">
    <property type="entry name" value="GNAT"/>
    <property type="match status" value="1"/>
</dbReference>
<dbReference type="Gene3D" id="3.40.630.30">
    <property type="match status" value="1"/>
</dbReference>
<organism evidence="4 5">
    <name type="scientific">Candidatus Acutalibacter ornithocaccae</name>
    <dbReference type="NCBI Taxonomy" id="2838416"/>
    <lineage>
        <taxon>Bacteria</taxon>
        <taxon>Bacillati</taxon>
        <taxon>Bacillota</taxon>
        <taxon>Clostridia</taxon>
        <taxon>Eubacteriales</taxon>
        <taxon>Acutalibacteraceae</taxon>
        <taxon>Acutalibacter</taxon>
    </lineage>
</organism>
<dbReference type="SUPFAM" id="SSF55729">
    <property type="entry name" value="Acyl-CoA N-acyltransferases (Nat)"/>
    <property type="match status" value="1"/>
</dbReference>
<evidence type="ECO:0000259" key="3">
    <source>
        <dbReference type="PROSITE" id="PS51186"/>
    </source>
</evidence>
<dbReference type="InterPro" id="IPR000182">
    <property type="entry name" value="GNAT_dom"/>
</dbReference>
<comment type="caution">
    <text evidence="4">The sequence shown here is derived from an EMBL/GenBank/DDBJ whole genome shotgun (WGS) entry which is preliminary data.</text>
</comment>
<feature type="domain" description="N-acetyltransferase" evidence="3">
    <location>
        <begin position="3"/>
        <end position="149"/>
    </location>
</feature>
<dbReference type="GO" id="GO:0016747">
    <property type="term" value="F:acyltransferase activity, transferring groups other than amino-acyl groups"/>
    <property type="evidence" value="ECO:0007669"/>
    <property type="project" value="InterPro"/>
</dbReference>
<reference evidence="4" key="2">
    <citation type="submission" date="2021-04" db="EMBL/GenBank/DDBJ databases">
        <authorList>
            <person name="Gilroy R."/>
        </authorList>
    </citation>
    <scope>NUCLEOTIDE SEQUENCE</scope>
    <source>
        <strain evidence="4">ChiBcolR8-3208</strain>
    </source>
</reference>
<evidence type="ECO:0000313" key="4">
    <source>
        <dbReference type="EMBL" id="HJB38126.1"/>
    </source>
</evidence>
<evidence type="ECO:0000313" key="5">
    <source>
        <dbReference type="Proteomes" id="UP000824214"/>
    </source>
</evidence>
<keyword evidence="2" id="KW-0012">Acyltransferase</keyword>
<dbReference type="CDD" id="cd04301">
    <property type="entry name" value="NAT_SF"/>
    <property type="match status" value="1"/>
</dbReference>
<keyword evidence="1" id="KW-0808">Transferase</keyword>
<proteinExistence type="predicted"/>
<dbReference type="Proteomes" id="UP000824214">
    <property type="component" value="Unassembled WGS sequence"/>
</dbReference>
<dbReference type="EMBL" id="DWXZ01000187">
    <property type="protein sequence ID" value="HJB38126.1"/>
    <property type="molecule type" value="Genomic_DNA"/>
</dbReference>
<evidence type="ECO:0000256" key="1">
    <source>
        <dbReference type="ARBA" id="ARBA00022679"/>
    </source>
</evidence>
<gene>
    <name evidence="4" type="ORF">H9942_08685</name>
</gene>
<dbReference type="AlphaFoldDB" id="A0A9D2LYN2"/>
<name>A0A9D2LYN2_9FIRM</name>
<dbReference type="InterPro" id="IPR050832">
    <property type="entry name" value="Bact_Acetyltransf"/>
</dbReference>
<protein>
    <submittedName>
        <fullName evidence="4">GNAT family N-acetyltransferase</fullName>
    </submittedName>
</protein>
<accession>A0A9D2LYN2</accession>
<sequence>MECAVRPAVLGDCPAITRLNREELGYDYPQEKTFAKLQACLANPAHAVFVAERGGEVVGYLHLEEYDVLYAGHMVNVLGIAVSSACRRQGVGRALLAAGEAWARSQGAEAMRLVSGESRKGAHAFYASLGYTGNKLQRNFKKNLTQEGP</sequence>
<dbReference type="Pfam" id="PF00583">
    <property type="entry name" value="Acetyltransf_1"/>
    <property type="match status" value="1"/>
</dbReference>